<dbReference type="Proteomes" id="UP000276133">
    <property type="component" value="Unassembled WGS sequence"/>
</dbReference>
<name>A0A3M7RWQ8_BRAPC</name>
<dbReference type="EMBL" id="REGN01002483">
    <property type="protein sequence ID" value="RNA27879.1"/>
    <property type="molecule type" value="Genomic_DNA"/>
</dbReference>
<sequence length="10" mass="1227">MKYCTINLKI</sequence>
<comment type="caution">
    <text evidence="1">The sequence shown here is derived from an EMBL/GenBank/DDBJ whole genome shotgun (WGS) entry which is preliminary data.</text>
</comment>
<keyword evidence="2" id="KW-1185">Reference proteome</keyword>
<reference evidence="1 2" key="1">
    <citation type="journal article" date="2018" name="Sci. Rep.">
        <title>Genomic signatures of local adaptation to the degree of environmental predictability in rotifers.</title>
        <authorList>
            <person name="Franch-Gras L."/>
            <person name="Hahn C."/>
            <person name="Garcia-Roger E.M."/>
            <person name="Carmona M.J."/>
            <person name="Serra M."/>
            <person name="Gomez A."/>
        </authorList>
    </citation>
    <scope>NUCLEOTIDE SEQUENCE [LARGE SCALE GENOMIC DNA]</scope>
    <source>
        <strain evidence="1">HYR1</strain>
    </source>
</reference>
<gene>
    <name evidence="1" type="ORF">BpHYR1_043835</name>
</gene>
<evidence type="ECO:0000313" key="1">
    <source>
        <dbReference type="EMBL" id="RNA27879.1"/>
    </source>
</evidence>
<accession>A0A3M7RWQ8</accession>
<evidence type="ECO:0000313" key="2">
    <source>
        <dbReference type="Proteomes" id="UP000276133"/>
    </source>
</evidence>
<proteinExistence type="predicted"/>
<protein>
    <submittedName>
        <fullName evidence="1">Uncharacterized protein</fullName>
    </submittedName>
</protein>
<organism evidence="1 2">
    <name type="scientific">Brachionus plicatilis</name>
    <name type="common">Marine rotifer</name>
    <name type="synonym">Brachionus muelleri</name>
    <dbReference type="NCBI Taxonomy" id="10195"/>
    <lineage>
        <taxon>Eukaryota</taxon>
        <taxon>Metazoa</taxon>
        <taxon>Spiralia</taxon>
        <taxon>Gnathifera</taxon>
        <taxon>Rotifera</taxon>
        <taxon>Eurotatoria</taxon>
        <taxon>Monogononta</taxon>
        <taxon>Pseudotrocha</taxon>
        <taxon>Ploima</taxon>
        <taxon>Brachionidae</taxon>
        <taxon>Brachionus</taxon>
    </lineage>
</organism>